<organism evidence="3 4">
    <name type="scientific">Endozoicomonas euniceicola</name>
    <dbReference type="NCBI Taxonomy" id="1234143"/>
    <lineage>
        <taxon>Bacteria</taxon>
        <taxon>Pseudomonadati</taxon>
        <taxon>Pseudomonadota</taxon>
        <taxon>Gammaproteobacteria</taxon>
        <taxon>Oceanospirillales</taxon>
        <taxon>Endozoicomonadaceae</taxon>
        <taxon>Endozoicomonas</taxon>
    </lineage>
</organism>
<dbReference type="Proteomes" id="UP001163255">
    <property type="component" value="Chromosome"/>
</dbReference>
<keyword evidence="4" id="KW-1185">Reference proteome</keyword>
<dbReference type="InterPro" id="IPR014557">
    <property type="entry name" value="UCP029548_STAS-type"/>
</dbReference>
<dbReference type="Pfam" id="PF01740">
    <property type="entry name" value="STAS"/>
    <property type="match status" value="1"/>
</dbReference>
<evidence type="ECO:0000259" key="2">
    <source>
        <dbReference type="PROSITE" id="PS50801"/>
    </source>
</evidence>
<dbReference type="PANTHER" id="PTHR33495:SF2">
    <property type="entry name" value="ANTI-SIGMA FACTOR ANTAGONIST TM_1081-RELATED"/>
    <property type="match status" value="1"/>
</dbReference>
<dbReference type="SUPFAM" id="SSF52091">
    <property type="entry name" value="SpoIIaa-like"/>
    <property type="match status" value="1"/>
</dbReference>
<dbReference type="Gene3D" id="3.30.750.24">
    <property type="entry name" value="STAS domain"/>
    <property type="match status" value="1"/>
</dbReference>
<name>A0ABY6GW20_9GAMM</name>
<gene>
    <name evidence="3" type="ORF">NX720_03270</name>
</gene>
<sequence length="198" mass="22312">MTAGKIQFAENEGTYVLKFLGEIRLTLCSSLESFLDNMFNDPDFSSVIIDLSETSTIDSTSLGILARLSIQAKKRFNLVPILISTQNDITRILLSMGFDSVFVLVREFDDLIKLPMNDLPCEDSTEPATQERVLNAHKVLMSLNEDNRKAFSELVKQLEKGKTSSDKDDEDDEDDKNNKDDKDDKDDEAKNKDDDSDS</sequence>
<protein>
    <submittedName>
        <fullName evidence="3">STAS domain-containing protein</fullName>
    </submittedName>
</protein>
<dbReference type="PIRSF" id="PIRSF029548">
    <property type="entry name" value="UCP029548"/>
    <property type="match status" value="1"/>
</dbReference>
<feature type="compositionally biased region" description="Basic and acidic residues" evidence="1">
    <location>
        <begin position="176"/>
        <end position="198"/>
    </location>
</feature>
<dbReference type="InterPro" id="IPR036513">
    <property type="entry name" value="STAS_dom_sf"/>
</dbReference>
<dbReference type="InterPro" id="IPR002645">
    <property type="entry name" value="STAS_dom"/>
</dbReference>
<feature type="compositionally biased region" description="Basic and acidic residues" evidence="1">
    <location>
        <begin position="155"/>
        <end position="166"/>
    </location>
</feature>
<evidence type="ECO:0000313" key="3">
    <source>
        <dbReference type="EMBL" id="UYM16958.1"/>
    </source>
</evidence>
<evidence type="ECO:0000256" key="1">
    <source>
        <dbReference type="SAM" id="MobiDB-lite"/>
    </source>
</evidence>
<dbReference type="PANTHER" id="PTHR33495">
    <property type="entry name" value="ANTI-SIGMA FACTOR ANTAGONIST TM_1081-RELATED-RELATED"/>
    <property type="match status" value="1"/>
</dbReference>
<proteinExistence type="predicted"/>
<feature type="region of interest" description="Disordered" evidence="1">
    <location>
        <begin position="155"/>
        <end position="198"/>
    </location>
</feature>
<dbReference type="EMBL" id="CP103300">
    <property type="protein sequence ID" value="UYM16958.1"/>
    <property type="molecule type" value="Genomic_DNA"/>
</dbReference>
<feature type="domain" description="STAS" evidence="2">
    <location>
        <begin position="4"/>
        <end position="132"/>
    </location>
</feature>
<dbReference type="RefSeq" id="WP_262599352.1">
    <property type="nucleotide sequence ID" value="NZ_CP103300.1"/>
</dbReference>
<evidence type="ECO:0000313" key="4">
    <source>
        <dbReference type="Proteomes" id="UP001163255"/>
    </source>
</evidence>
<dbReference type="PROSITE" id="PS50801">
    <property type="entry name" value="STAS"/>
    <property type="match status" value="1"/>
</dbReference>
<accession>A0ABY6GW20</accession>
<dbReference type="CDD" id="cd07043">
    <property type="entry name" value="STAS_anti-anti-sigma_factors"/>
    <property type="match status" value="1"/>
</dbReference>
<reference evidence="3" key="1">
    <citation type="submission" date="2022-10" db="EMBL/GenBank/DDBJ databases">
        <title>Completed Genome Sequence of two octocoral isolated bacterium, Endozoicomonas euniceicola EF212T and Endozoicomonas gorgoniicola PS125T.</title>
        <authorList>
            <person name="Chiou Y.-J."/>
            <person name="Chen Y.-H."/>
        </authorList>
    </citation>
    <scope>NUCLEOTIDE SEQUENCE</scope>
    <source>
        <strain evidence="3">EF212</strain>
    </source>
</reference>